<dbReference type="Proteomes" id="UP000887565">
    <property type="component" value="Unplaced"/>
</dbReference>
<sequence length="207" mass="23674">MALMTDELSNLRSENEILKSKFVDQKSEITQTDESACPRTPINQNLFPCCNQVAAFQEQKLVVAQQASYERSNFCRIQGVHSDDQSFSRKSANPSKIPLPLSSTESACEAELYFDIQLPRSELSLLNYCDQIKKEKCDLSRKVGDYEQIIDDLSARLAEQTNENTELVGNLKRLHNELENFQRIDYDSVKIEAIKSTLLNFLRRAID</sequence>
<dbReference type="AlphaFoldDB" id="A0A915JTF5"/>
<dbReference type="WBParaSite" id="nRc.2.0.1.t29625-RA">
    <property type="protein sequence ID" value="nRc.2.0.1.t29625-RA"/>
    <property type="gene ID" value="nRc.2.0.1.g29625"/>
</dbReference>
<evidence type="ECO:0000313" key="2">
    <source>
        <dbReference type="Proteomes" id="UP000887565"/>
    </source>
</evidence>
<protein>
    <submittedName>
        <fullName evidence="3">Uncharacterized protein</fullName>
    </submittedName>
</protein>
<name>A0A915JTF5_ROMCU</name>
<feature type="coiled-coil region" evidence="1">
    <location>
        <begin position="1"/>
        <end position="28"/>
    </location>
</feature>
<evidence type="ECO:0000256" key="1">
    <source>
        <dbReference type="SAM" id="Coils"/>
    </source>
</evidence>
<evidence type="ECO:0000313" key="3">
    <source>
        <dbReference type="WBParaSite" id="nRc.2.0.1.t29625-RA"/>
    </source>
</evidence>
<feature type="coiled-coil region" evidence="1">
    <location>
        <begin position="143"/>
        <end position="184"/>
    </location>
</feature>
<proteinExistence type="predicted"/>
<accession>A0A915JTF5</accession>
<reference evidence="3" key="1">
    <citation type="submission" date="2022-11" db="UniProtKB">
        <authorList>
            <consortium name="WormBaseParasite"/>
        </authorList>
    </citation>
    <scope>IDENTIFICATION</scope>
</reference>
<organism evidence="2 3">
    <name type="scientific">Romanomermis culicivorax</name>
    <name type="common">Nematode worm</name>
    <dbReference type="NCBI Taxonomy" id="13658"/>
    <lineage>
        <taxon>Eukaryota</taxon>
        <taxon>Metazoa</taxon>
        <taxon>Ecdysozoa</taxon>
        <taxon>Nematoda</taxon>
        <taxon>Enoplea</taxon>
        <taxon>Dorylaimia</taxon>
        <taxon>Mermithida</taxon>
        <taxon>Mermithoidea</taxon>
        <taxon>Mermithidae</taxon>
        <taxon>Romanomermis</taxon>
    </lineage>
</organism>
<keyword evidence="1" id="KW-0175">Coiled coil</keyword>
<keyword evidence="2" id="KW-1185">Reference proteome</keyword>